<keyword evidence="4" id="KW-1185">Reference proteome</keyword>
<sequence>MKQKANGTPAAGLSNRLLTLLAALLFLAGGILVLYPSAASWFAQYNQSKVVARGVPDPDRVKAADQAVQLAAAERYNGLLQSGASYKAGGNLPTSQAGSFLHDAYAGVLDAGRGLMGRLQIPSIDVDLPVYHGTSDDTLLKGAGHLEGTSLPVGGAGTHAVITAHRGLAKATMFTNLDRMGRGDRFTFSTFGRVMTYEVVQVQVVDPDQTRGLGPVEGEDLMTLVTCTPLGINSQRIFVTGRRVVPTPDDDRKAASQVSDLPHFPWWALILTTLVSAVAARICLAFQPGQEVRRHCTDRKLRT</sequence>
<accession>A0ABU8ZRR6</accession>
<keyword evidence="2" id="KW-1133">Transmembrane helix</keyword>
<evidence type="ECO:0000313" key="4">
    <source>
        <dbReference type="Proteomes" id="UP001373159"/>
    </source>
</evidence>
<organism evidence="3 4">
    <name type="scientific">Bifidobacterium favimelis</name>
    <dbReference type="NCBI Taxonomy" id="3122979"/>
    <lineage>
        <taxon>Bacteria</taxon>
        <taxon>Bacillati</taxon>
        <taxon>Actinomycetota</taxon>
        <taxon>Actinomycetes</taxon>
        <taxon>Bifidobacteriales</taxon>
        <taxon>Bifidobacteriaceae</taxon>
        <taxon>Bifidobacterium</taxon>
    </lineage>
</organism>
<proteinExistence type="predicted"/>
<dbReference type="Proteomes" id="UP001373159">
    <property type="component" value="Unassembled WGS sequence"/>
</dbReference>
<dbReference type="Gene3D" id="2.40.260.10">
    <property type="entry name" value="Sortase"/>
    <property type="match status" value="1"/>
</dbReference>
<keyword evidence="1" id="KW-0378">Hydrolase</keyword>
<keyword evidence="2" id="KW-0812">Transmembrane</keyword>
<dbReference type="Pfam" id="PF04203">
    <property type="entry name" value="Sortase"/>
    <property type="match status" value="1"/>
</dbReference>
<evidence type="ECO:0000256" key="1">
    <source>
        <dbReference type="ARBA" id="ARBA00022801"/>
    </source>
</evidence>
<gene>
    <name evidence="3" type="ORF">V8P97_07610</name>
</gene>
<dbReference type="InterPro" id="IPR005754">
    <property type="entry name" value="Sortase"/>
</dbReference>
<name>A0ABU8ZRR6_9BIFI</name>
<dbReference type="NCBIfam" id="TIGR01076">
    <property type="entry name" value="sortase_fam"/>
    <property type="match status" value="1"/>
</dbReference>
<dbReference type="EMBL" id="JBANBB010000003">
    <property type="protein sequence ID" value="MEK0307322.1"/>
    <property type="molecule type" value="Genomic_DNA"/>
</dbReference>
<dbReference type="SUPFAM" id="SSF63817">
    <property type="entry name" value="Sortase"/>
    <property type="match status" value="1"/>
</dbReference>
<dbReference type="NCBIfam" id="NF033745">
    <property type="entry name" value="class_C_sortase"/>
    <property type="match status" value="1"/>
</dbReference>
<evidence type="ECO:0000256" key="2">
    <source>
        <dbReference type="SAM" id="Phobius"/>
    </source>
</evidence>
<dbReference type="CDD" id="cd05827">
    <property type="entry name" value="Sortase_C"/>
    <property type="match status" value="1"/>
</dbReference>
<dbReference type="RefSeq" id="WP_340470082.1">
    <property type="nucleotide sequence ID" value="NZ_JBANBB010000003.1"/>
</dbReference>
<comment type="caution">
    <text evidence="3">The sequence shown here is derived from an EMBL/GenBank/DDBJ whole genome shotgun (WGS) entry which is preliminary data.</text>
</comment>
<protein>
    <submittedName>
        <fullName evidence="3">Class C sortase</fullName>
    </submittedName>
</protein>
<dbReference type="InterPro" id="IPR042002">
    <property type="entry name" value="Sortase_C"/>
</dbReference>
<evidence type="ECO:0000313" key="3">
    <source>
        <dbReference type="EMBL" id="MEK0307322.1"/>
    </source>
</evidence>
<feature type="transmembrane region" description="Helical" evidence="2">
    <location>
        <begin position="264"/>
        <end position="284"/>
    </location>
</feature>
<dbReference type="InterPro" id="IPR023365">
    <property type="entry name" value="Sortase_dom-sf"/>
</dbReference>
<reference evidence="3 4" key="1">
    <citation type="submission" date="2024-02" db="EMBL/GenBank/DDBJ databases">
        <title>Bifidobacterium honeyensis sp. nov., isolated from the comb honey.</title>
        <authorList>
            <person name="Liu W."/>
            <person name="Li Y."/>
        </authorList>
    </citation>
    <scope>NUCLEOTIDE SEQUENCE [LARGE SCALE GENOMIC DNA]</scope>
    <source>
        <strain evidence="3 4">IMAU50988</strain>
    </source>
</reference>
<keyword evidence="2" id="KW-0472">Membrane</keyword>